<organism evidence="3 4">
    <name type="scientific">Salicibibacter cibarius</name>
    <dbReference type="NCBI Taxonomy" id="2743000"/>
    <lineage>
        <taxon>Bacteria</taxon>
        <taxon>Bacillati</taxon>
        <taxon>Bacillota</taxon>
        <taxon>Bacilli</taxon>
        <taxon>Bacillales</taxon>
        <taxon>Bacillaceae</taxon>
        <taxon>Salicibibacter</taxon>
    </lineage>
</organism>
<sequence>MKKRTWILFFACTVIISGCSQSSSSPEDDYPSDTIEIITPFAPGGSTDTAARIFESHLSENLPNNQNVIVDNRPGGQTTVGMTAIQNAEPDGYTIGFASNSPITTQPHLSDTEYDYDSFEPIIQLVDIPQVLMANHDSELEDFDDLLEFMEENPGDFTYSTPGNGSISDIAMLSFLSEAELEAEAIPYESGGDAVTAALGGEVDAVSTFQGNVDADQVNTLVQFSEETSEMNEGVPTLEEGGIDTSTEAYIGIVAPEGVPQEIVDTLHDAFEQTLEDPEVQEQLLDLHYDISYGTGEEFGQNLEEDYFEHEELLREAGQIE</sequence>
<name>A0A7T7CDA8_9BACI</name>
<dbReference type="AlphaFoldDB" id="A0A7T7CDA8"/>
<dbReference type="InterPro" id="IPR042100">
    <property type="entry name" value="Bug_dom1"/>
</dbReference>
<dbReference type="Gene3D" id="3.40.190.150">
    <property type="entry name" value="Bordetella uptake gene, domain 1"/>
    <property type="match status" value="1"/>
</dbReference>
<keyword evidence="4" id="KW-1185">Reference proteome</keyword>
<dbReference type="Proteomes" id="UP000595823">
    <property type="component" value="Chromosome"/>
</dbReference>
<evidence type="ECO:0000256" key="1">
    <source>
        <dbReference type="ARBA" id="ARBA00006987"/>
    </source>
</evidence>
<dbReference type="PIRSF" id="PIRSF017082">
    <property type="entry name" value="YflP"/>
    <property type="match status" value="1"/>
</dbReference>
<proteinExistence type="inferred from homology"/>
<feature type="chain" id="PRO_5032995400" evidence="2">
    <location>
        <begin position="23"/>
        <end position="321"/>
    </location>
</feature>
<keyword evidence="2" id="KW-0732">Signal</keyword>
<dbReference type="PROSITE" id="PS51257">
    <property type="entry name" value="PROKAR_LIPOPROTEIN"/>
    <property type="match status" value="1"/>
</dbReference>
<protein>
    <submittedName>
        <fullName evidence="3">Tripartite tricarboxylate transporter substrate binding protein</fullName>
    </submittedName>
</protein>
<dbReference type="Gene3D" id="3.40.190.10">
    <property type="entry name" value="Periplasmic binding protein-like II"/>
    <property type="match status" value="1"/>
</dbReference>
<dbReference type="RefSeq" id="WP_200125471.1">
    <property type="nucleotide sequence ID" value="NZ_CP054705.1"/>
</dbReference>
<dbReference type="SUPFAM" id="SSF53850">
    <property type="entry name" value="Periplasmic binding protein-like II"/>
    <property type="match status" value="1"/>
</dbReference>
<feature type="signal peptide" evidence="2">
    <location>
        <begin position="1"/>
        <end position="22"/>
    </location>
</feature>
<dbReference type="KEGG" id="scia:HUG15_20900"/>
<accession>A0A7T7CDA8</accession>
<dbReference type="PANTHER" id="PTHR42928:SF5">
    <property type="entry name" value="BLR1237 PROTEIN"/>
    <property type="match status" value="1"/>
</dbReference>
<reference evidence="3 4" key="1">
    <citation type="submission" date="2020-06" db="EMBL/GenBank/DDBJ databases">
        <title>Genomic analysis of Salicibibacter sp. NKC5-3.</title>
        <authorList>
            <person name="Oh Y.J."/>
        </authorList>
    </citation>
    <scope>NUCLEOTIDE SEQUENCE [LARGE SCALE GENOMIC DNA]</scope>
    <source>
        <strain evidence="3 4">NKC5-3</strain>
    </source>
</reference>
<comment type="similarity">
    <text evidence="1">Belongs to the UPF0065 (bug) family.</text>
</comment>
<gene>
    <name evidence="3" type="ORF">HUG15_20900</name>
</gene>
<dbReference type="EMBL" id="CP054705">
    <property type="protein sequence ID" value="QQK77793.1"/>
    <property type="molecule type" value="Genomic_DNA"/>
</dbReference>
<dbReference type="InterPro" id="IPR005064">
    <property type="entry name" value="BUG"/>
</dbReference>
<evidence type="ECO:0000313" key="3">
    <source>
        <dbReference type="EMBL" id="QQK77793.1"/>
    </source>
</evidence>
<evidence type="ECO:0000256" key="2">
    <source>
        <dbReference type="SAM" id="SignalP"/>
    </source>
</evidence>
<dbReference type="CDD" id="cd07012">
    <property type="entry name" value="PBP2_Bug_TTT"/>
    <property type="match status" value="1"/>
</dbReference>
<evidence type="ECO:0000313" key="4">
    <source>
        <dbReference type="Proteomes" id="UP000595823"/>
    </source>
</evidence>
<dbReference type="PANTHER" id="PTHR42928">
    <property type="entry name" value="TRICARBOXYLATE-BINDING PROTEIN"/>
    <property type="match status" value="1"/>
</dbReference>
<dbReference type="Pfam" id="PF03401">
    <property type="entry name" value="TctC"/>
    <property type="match status" value="1"/>
</dbReference>